<evidence type="ECO:0000256" key="6">
    <source>
        <dbReference type="ARBA" id="ARBA00023277"/>
    </source>
</evidence>
<feature type="domain" description="Four-carbon acid sugar kinase nucleotide binding" evidence="14">
    <location>
        <begin position="257"/>
        <end position="414"/>
    </location>
</feature>
<evidence type="ECO:0000256" key="4">
    <source>
        <dbReference type="ARBA" id="ARBA00022777"/>
    </source>
</evidence>
<evidence type="ECO:0000259" key="14">
    <source>
        <dbReference type="Pfam" id="PF17042"/>
    </source>
</evidence>
<dbReference type="SUPFAM" id="SSF142764">
    <property type="entry name" value="YgbK-like"/>
    <property type="match status" value="1"/>
</dbReference>
<comment type="catalytic activity">
    <reaction evidence="7">
        <text>3-dehydro-L-erythronate + ATP = 3-dehydro-4-O-phospho-L-erythronate + ADP + H(+)</text>
        <dbReference type="Rhea" id="RHEA:52552"/>
        <dbReference type="ChEBI" id="CHEBI:15378"/>
        <dbReference type="ChEBI" id="CHEBI:30616"/>
        <dbReference type="ChEBI" id="CHEBI:136592"/>
        <dbReference type="ChEBI" id="CHEBI:136670"/>
        <dbReference type="ChEBI" id="CHEBI:456216"/>
        <dbReference type="EC" id="2.7.1.217"/>
    </reaction>
</comment>
<dbReference type="Gene3D" id="3.40.50.10840">
    <property type="entry name" value="Putative sugar-binding, N-terminal domain"/>
    <property type="match status" value="1"/>
</dbReference>
<dbReference type="NCBIfam" id="NF043035">
    <property type="entry name" value="OxoTetrKin"/>
    <property type="match status" value="1"/>
</dbReference>
<dbReference type="InterPro" id="IPR031475">
    <property type="entry name" value="NBD_C"/>
</dbReference>
<dbReference type="InterPro" id="IPR010737">
    <property type="entry name" value="4-carb_acid_sugar_kinase_N"/>
</dbReference>
<keyword evidence="3" id="KW-0547">Nucleotide-binding</keyword>
<keyword evidence="5" id="KW-0067">ATP-binding</keyword>
<evidence type="ECO:0000256" key="8">
    <source>
        <dbReference type="ARBA" id="ARBA00036346"/>
    </source>
</evidence>
<evidence type="ECO:0000256" key="7">
    <source>
        <dbReference type="ARBA" id="ARBA00035898"/>
    </source>
</evidence>
<dbReference type="Pfam" id="PF07005">
    <property type="entry name" value="SBD_N"/>
    <property type="match status" value="1"/>
</dbReference>
<dbReference type="InterPro" id="IPR037051">
    <property type="entry name" value="4-carb_acid_sugar_kinase_N_sf"/>
</dbReference>
<dbReference type="Proteomes" id="UP000248887">
    <property type="component" value="Unassembled WGS sequence"/>
</dbReference>
<dbReference type="GO" id="GO:0005524">
    <property type="term" value="F:ATP binding"/>
    <property type="evidence" value="ECO:0007669"/>
    <property type="project" value="UniProtKB-KW"/>
</dbReference>
<keyword evidence="2" id="KW-0808">Transferase</keyword>
<evidence type="ECO:0000256" key="12">
    <source>
        <dbReference type="ARBA" id="ARBA00041377"/>
    </source>
</evidence>
<dbReference type="InterPro" id="IPR042213">
    <property type="entry name" value="NBD_C_sf"/>
</dbReference>
<dbReference type="EMBL" id="QFQD01000032">
    <property type="protein sequence ID" value="PZQ82374.1"/>
    <property type="molecule type" value="Genomic_DNA"/>
</dbReference>
<dbReference type="Gene3D" id="3.40.980.20">
    <property type="entry name" value="Four-carbon acid sugar kinase, nucleotide binding domain"/>
    <property type="match status" value="1"/>
</dbReference>
<comment type="function">
    <text evidence="9">Catalyzes the ATP-dependent phosphorylation of 3-oxo-tetronate to 3-oxo-tetronate 4-phosphate.</text>
</comment>
<evidence type="ECO:0000256" key="2">
    <source>
        <dbReference type="ARBA" id="ARBA00022679"/>
    </source>
</evidence>
<accession>A0A2W5R0I9</accession>
<keyword evidence="6" id="KW-0119">Carbohydrate metabolism</keyword>
<name>A0A2W5R0I9_ANCNO</name>
<evidence type="ECO:0000256" key="3">
    <source>
        <dbReference type="ARBA" id="ARBA00022741"/>
    </source>
</evidence>
<dbReference type="InterPro" id="IPR050007">
    <property type="entry name" value="OtnK"/>
</dbReference>
<dbReference type="EC" id="2.7.1.217" evidence="10"/>
<reference evidence="15 16" key="1">
    <citation type="submission" date="2017-08" db="EMBL/GenBank/DDBJ databases">
        <title>Infants hospitalized years apart are colonized by the same room-sourced microbial strains.</title>
        <authorList>
            <person name="Brooks B."/>
            <person name="Olm M.R."/>
            <person name="Firek B.A."/>
            <person name="Baker R."/>
            <person name="Thomas B.C."/>
            <person name="Morowitz M.J."/>
            <person name="Banfield J.F."/>
        </authorList>
    </citation>
    <scope>NUCLEOTIDE SEQUENCE [LARGE SCALE GENOMIC DNA]</scope>
    <source>
        <strain evidence="15">S2_005_001_R2_27</strain>
    </source>
</reference>
<evidence type="ECO:0000256" key="1">
    <source>
        <dbReference type="ARBA" id="ARBA00005715"/>
    </source>
</evidence>
<gene>
    <name evidence="15" type="ORF">DI549_11450</name>
</gene>
<dbReference type="Pfam" id="PF17042">
    <property type="entry name" value="NBD_C"/>
    <property type="match status" value="1"/>
</dbReference>
<sequence>MLLGCVADDLTGATDLALMLTREGLRTVQINGLPGDDLDIGDVDAVVVALKSRTNASTEAVAQSLAAATALRTLGARRLMFKYCSTFDSTDRGNIGPVAEALLDFAGGAFTVFCPAFPRAGRSIYNGYLFVNGLPIDESPMKDHPLTPMRDANLCRVLQRQTGLPVGLVGYSDVDAGADAVTTAFARETAAGRRALILDAISDQHLRHLGEAIADLPLITGGSGIALGLPAAYLERGLVPSLTPPPVTIAAPPGRPVILAGSCSSATRGQVARAIAAGIPSLQLDPMALAAGSVTVDTVLDWLAATPSEGPALVYSSAEPDAVRAVQEQLGTEAAGHIVERLLAQVAASLPARGYSRFIVAGGETAGAVVGALGTKALRIGPEIDPGVPWTVSLSGTPVALALKSGNFGAEDFFLMAWDMLR</sequence>
<proteinExistence type="inferred from homology"/>
<comment type="similarity">
    <text evidence="1">Belongs to the four-carbon acid sugar kinase family.</text>
</comment>
<keyword evidence="4" id="KW-0418">Kinase</keyword>
<protein>
    <recommendedName>
        <fullName evidence="11">3-oxo-tetronate kinase</fullName>
        <ecNumber evidence="10">2.7.1.217</ecNumber>
    </recommendedName>
    <alternativeName>
        <fullName evidence="12">3-dehydrotetronate 4-kinase</fullName>
    </alternativeName>
</protein>
<dbReference type="GO" id="GO:0016301">
    <property type="term" value="F:kinase activity"/>
    <property type="evidence" value="ECO:0007669"/>
    <property type="project" value="UniProtKB-KW"/>
</dbReference>
<evidence type="ECO:0000259" key="13">
    <source>
        <dbReference type="Pfam" id="PF07005"/>
    </source>
</evidence>
<comment type="catalytic activity">
    <reaction evidence="8">
        <text>3-dehydro-D-erythronate + ATP = 3-dehydro-4-O-phospho-D-erythronate + ADP + H(+)</text>
        <dbReference type="Rhea" id="RHEA:52556"/>
        <dbReference type="ChEBI" id="CHEBI:15378"/>
        <dbReference type="ChEBI" id="CHEBI:30616"/>
        <dbReference type="ChEBI" id="CHEBI:57958"/>
        <dbReference type="ChEBI" id="CHEBI:136593"/>
        <dbReference type="ChEBI" id="CHEBI:456216"/>
        <dbReference type="EC" id="2.7.1.217"/>
    </reaction>
</comment>
<organism evidence="15 16">
    <name type="scientific">Ancylobacter novellus</name>
    <name type="common">Thiobacillus novellus</name>
    <dbReference type="NCBI Taxonomy" id="921"/>
    <lineage>
        <taxon>Bacteria</taxon>
        <taxon>Pseudomonadati</taxon>
        <taxon>Pseudomonadota</taxon>
        <taxon>Alphaproteobacteria</taxon>
        <taxon>Hyphomicrobiales</taxon>
        <taxon>Xanthobacteraceae</taxon>
        <taxon>Ancylobacter</taxon>
    </lineage>
</organism>
<feature type="domain" description="Four-carbon acid sugar kinase N-terminal" evidence="13">
    <location>
        <begin position="3"/>
        <end position="228"/>
    </location>
</feature>
<dbReference type="AlphaFoldDB" id="A0A2W5R0I9"/>
<evidence type="ECO:0000256" key="10">
    <source>
        <dbReference type="ARBA" id="ARBA00039095"/>
    </source>
</evidence>
<evidence type="ECO:0000313" key="16">
    <source>
        <dbReference type="Proteomes" id="UP000248887"/>
    </source>
</evidence>
<evidence type="ECO:0000256" key="5">
    <source>
        <dbReference type="ARBA" id="ARBA00022840"/>
    </source>
</evidence>
<evidence type="ECO:0000313" key="15">
    <source>
        <dbReference type="EMBL" id="PZQ82374.1"/>
    </source>
</evidence>
<evidence type="ECO:0000256" key="11">
    <source>
        <dbReference type="ARBA" id="ARBA00039461"/>
    </source>
</evidence>
<evidence type="ECO:0000256" key="9">
    <source>
        <dbReference type="ARBA" id="ARBA00037335"/>
    </source>
</evidence>
<comment type="caution">
    <text evidence="15">The sequence shown here is derived from an EMBL/GenBank/DDBJ whole genome shotgun (WGS) entry which is preliminary data.</text>
</comment>